<protein>
    <submittedName>
        <fullName evidence="2">Extracellular solute-binding protein</fullName>
    </submittedName>
</protein>
<dbReference type="Gene3D" id="3.40.190.10">
    <property type="entry name" value="Periplasmic binding protein-like II"/>
    <property type="match status" value="2"/>
</dbReference>
<dbReference type="EMBL" id="JBBMFM010000078">
    <property type="protein sequence ID" value="MEQ2426887.1"/>
    <property type="molecule type" value="Genomic_DNA"/>
</dbReference>
<dbReference type="InterPro" id="IPR050490">
    <property type="entry name" value="Bact_solute-bd_prot1"/>
</dbReference>
<organism evidence="2 3">
    <name type="scientific">Enterocloster hominis</name>
    <name type="common">ex Hitch et al. 2024</name>
    <dbReference type="NCBI Taxonomy" id="1917870"/>
    <lineage>
        <taxon>Bacteria</taxon>
        <taxon>Bacillati</taxon>
        <taxon>Bacillota</taxon>
        <taxon>Clostridia</taxon>
        <taxon>Lachnospirales</taxon>
        <taxon>Lachnospiraceae</taxon>
        <taxon>Enterocloster</taxon>
    </lineage>
</organism>
<sequence>MIVLNGITWDHDRGLLPLLETTKNFHKLYPDIDIRWKKRTLKEFGDFPVEELAKEYDLLLIDHPFSGEAYEHNILIDYNRYMSAEELQIRQEQELGKTHRCYNYNGKQMALSVDIAAMVSAYRADLLEARGIPVPGSLDEVIELAGRTGKVAATLGPTDIWCIFLSLGAARSGQDFITEKGLHPEHATWAVDRLNDLYRSVIPESICYNPIMLMDRMSQTDSIWYAPFCFGYVNYAWRNRKHPISFADAPFWDGAETSGILGGVGMAVSASSPHIDAAVRYAEYVTRPDVQENEYFLSGGQPGQKDAWMSERNNELTGNFFLDTANTINRAYLRPRFPGWNVFQEKCCIVLNEGIRTGMKAGELAQDIQKLFVENIRI</sequence>
<dbReference type="Proteomes" id="UP001454086">
    <property type="component" value="Unassembled WGS sequence"/>
</dbReference>
<comment type="caution">
    <text evidence="2">The sequence shown here is derived from an EMBL/GenBank/DDBJ whole genome shotgun (WGS) entry which is preliminary data.</text>
</comment>
<name>A0ABV1D923_9FIRM</name>
<keyword evidence="3" id="KW-1185">Reference proteome</keyword>
<dbReference type="SUPFAM" id="SSF53850">
    <property type="entry name" value="Periplasmic binding protein-like II"/>
    <property type="match status" value="1"/>
</dbReference>
<evidence type="ECO:0000256" key="1">
    <source>
        <dbReference type="ARBA" id="ARBA00008520"/>
    </source>
</evidence>
<accession>A0ABV1D923</accession>
<dbReference type="PANTHER" id="PTHR43649:SF31">
    <property type="entry name" value="SN-GLYCEROL-3-PHOSPHATE-BINDING PERIPLASMIC PROTEIN UGPB"/>
    <property type="match status" value="1"/>
</dbReference>
<reference evidence="2 3" key="1">
    <citation type="submission" date="2024-03" db="EMBL/GenBank/DDBJ databases">
        <title>Human intestinal bacterial collection.</title>
        <authorList>
            <person name="Pauvert C."/>
            <person name="Hitch T.C.A."/>
            <person name="Clavel T."/>
        </authorList>
    </citation>
    <scope>NUCLEOTIDE SEQUENCE [LARGE SCALE GENOMIC DNA]</scope>
    <source>
        <strain evidence="2 3">CLA-SR-H021</strain>
    </source>
</reference>
<comment type="similarity">
    <text evidence="1">Belongs to the bacterial solute-binding protein 1 family.</text>
</comment>
<dbReference type="PANTHER" id="PTHR43649">
    <property type="entry name" value="ARABINOSE-BINDING PROTEIN-RELATED"/>
    <property type="match status" value="1"/>
</dbReference>
<evidence type="ECO:0000313" key="3">
    <source>
        <dbReference type="Proteomes" id="UP001454086"/>
    </source>
</evidence>
<evidence type="ECO:0000313" key="2">
    <source>
        <dbReference type="EMBL" id="MEQ2426887.1"/>
    </source>
</evidence>
<gene>
    <name evidence="2" type="ORF">WMQ36_18095</name>
</gene>
<proteinExistence type="inferred from homology"/>
<dbReference type="RefSeq" id="WP_040380101.1">
    <property type="nucleotide sequence ID" value="NZ_JBBMFM010000078.1"/>
</dbReference>